<dbReference type="PANTHER" id="PTHR21716">
    <property type="entry name" value="TRANSMEMBRANE PROTEIN"/>
    <property type="match status" value="1"/>
</dbReference>
<proteinExistence type="inferred from homology"/>
<feature type="transmembrane region" description="Helical" evidence="6">
    <location>
        <begin position="197"/>
        <end position="219"/>
    </location>
</feature>
<evidence type="ECO:0000256" key="2">
    <source>
        <dbReference type="ARBA" id="ARBA00009773"/>
    </source>
</evidence>
<evidence type="ECO:0000256" key="3">
    <source>
        <dbReference type="ARBA" id="ARBA00022692"/>
    </source>
</evidence>
<dbReference type="AlphaFoldDB" id="A0A1J0AD58"/>
<keyword evidence="3 6" id="KW-0812">Transmembrane</keyword>
<organism evidence="7 8">
    <name type="scientific">Gloeomargarita lithophora Alchichica-D10</name>
    <dbReference type="NCBI Taxonomy" id="1188229"/>
    <lineage>
        <taxon>Bacteria</taxon>
        <taxon>Bacillati</taxon>
        <taxon>Cyanobacteriota</taxon>
        <taxon>Cyanophyceae</taxon>
        <taxon>Gloeomargaritales</taxon>
        <taxon>Gloeomargaritaceae</taxon>
        <taxon>Gloeomargarita</taxon>
    </lineage>
</organism>
<dbReference type="InterPro" id="IPR002549">
    <property type="entry name" value="AI-2E-like"/>
</dbReference>
<dbReference type="KEGG" id="glt:GlitD10_1528"/>
<evidence type="ECO:0000256" key="4">
    <source>
        <dbReference type="ARBA" id="ARBA00022989"/>
    </source>
</evidence>
<evidence type="ECO:0008006" key="9">
    <source>
        <dbReference type="Google" id="ProtNLM"/>
    </source>
</evidence>
<sequence>MKIGEWFGLLILGISLYILWEIRFLLLLVFAAILVAVALDGVVNFLRRWRISQGMAIALTLFAFLAIITTLVIVIVPPFSKEFEELVKLFPKGFQAVARWLEELQMRILGETLFDFATNGDLFRQLQSFANPLLSRGINFFFDTLGGVLSVILILVLAVMFLADPAAYRQGFIRIFPSFYRNRVHTILKRCEVNLRAWMLGTLTAMSVVGILSFIGLSLLGVRLYFAHALISGLFNLIPNIGPTLSLIPPTVIASLDAPWKAIAVVILYFFIQQTDAYFVTPYVMSQQLELPPALTLMAQIFFTTFLGLPGLILALPLMVVCRVWIEEALVKDILDPWQQRG</sequence>
<feature type="transmembrane region" description="Helical" evidence="6">
    <location>
        <begin position="301"/>
        <end position="326"/>
    </location>
</feature>
<reference evidence="7 8" key="1">
    <citation type="submission" date="2016-10" db="EMBL/GenBank/DDBJ databases">
        <title>Description of Gloeomargarita lithophora gen. nov., sp. nov., a thylakoid-bearing basal-branching cyanobacterium with intracellular carbonates, and proposal for Gloeomargaritales ord. nov.</title>
        <authorList>
            <person name="Moreira D."/>
            <person name="Tavera R."/>
            <person name="Benzerara K."/>
            <person name="Skouri-Panet F."/>
            <person name="Couradeau E."/>
            <person name="Gerard E."/>
            <person name="Loussert C."/>
            <person name="Novelo E."/>
            <person name="Zivanovic Y."/>
            <person name="Lopez-Garcia P."/>
        </authorList>
    </citation>
    <scope>NUCLEOTIDE SEQUENCE [LARGE SCALE GENOMIC DNA]</scope>
    <source>
        <strain evidence="7 8">D10</strain>
    </source>
</reference>
<feature type="transmembrane region" description="Helical" evidence="6">
    <location>
        <begin position="260"/>
        <end position="281"/>
    </location>
</feature>
<keyword evidence="8" id="KW-1185">Reference proteome</keyword>
<name>A0A1J0AD58_9CYAN</name>
<dbReference type="Proteomes" id="UP000180235">
    <property type="component" value="Chromosome"/>
</dbReference>
<comment type="subcellular location">
    <subcellularLocation>
        <location evidence="1">Membrane</location>
        <topology evidence="1">Multi-pass membrane protein</topology>
    </subcellularLocation>
</comment>
<dbReference type="STRING" id="1188229.GlitD10_1528"/>
<comment type="similarity">
    <text evidence="2">Belongs to the autoinducer-2 exporter (AI-2E) (TC 2.A.86) family.</text>
</comment>
<dbReference type="GO" id="GO:0055085">
    <property type="term" value="P:transmembrane transport"/>
    <property type="evidence" value="ECO:0007669"/>
    <property type="project" value="TreeGrafter"/>
</dbReference>
<dbReference type="Pfam" id="PF01594">
    <property type="entry name" value="AI-2E_transport"/>
    <property type="match status" value="1"/>
</dbReference>
<feature type="transmembrane region" description="Helical" evidence="6">
    <location>
        <begin position="225"/>
        <end position="248"/>
    </location>
</feature>
<dbReference type="OrthoDB" id="506451at2"/>
<evidence type="ECO:0000256" key="5">
    <source>
        <dbReference type="ARBA" id="ARBA00023136"/>
    </source>
</evidence>
<gene>
    <name evidence="7" type="ORF">GlitD10_1528</name>
</gene>
<keyword evidence="5 6" id="KW-0472">Membrane</keyword>
<protein>
    <recommendedName>
        <fullName evidence="9">Permease</fullName>
    </recommendedName>
</protein>
<evidence type="ECO:0000256" key="1">
    <source>
        <dbReference type="ARBA" id="ARBA00004141"/>
    </source>
</evidence>
<dbReference type="PANTHER" id="PTHR21716:SF62">
    <property type="entry name" value="TRANSPORT PROTEIN YDBI-RELATED"/>
    <property type="match status" value="1"/>
</dbReference>
<keyword evidence="4 6" id="KW-1133">Transmembrane helix</keyword>
<dbReference type="GO" id="GO:0016020">
    <property type="term" value="C:membrane"/>
    <property type="evidence" value="ECO:0007669"/>
    <property type="project" value="UniProtKB-SubCell"/>
</dbReference>
<feature type="transmembrane region" description="Helical" evidence="6">
    <location>
        <begin position="6"/>
        <end position="39"/>
    </location>
</feature>
<evidence type="ECO:0000313" key="8">
    <source>
        <dbReference type="Proteomes" id="UP000180235"/>
    </source>
</evidence>
<accession>A0A1J0AD58</accession>
<feature type="transmembrane region" description="Helical" evidence="6">
    <location>
        <begin position="140"/>
        <end position="163"/>
    </location>
</feature>
<feature type="transmembrane region" description="Helical" evidence="6">
    <location>
        <begin position="51"/>
        <end position="76"/>
    </location>
</feature>
<dbReference type="EMBL" id="CP017675">
    <property type="protein sequence ID" value="APB33851.1"/>
    <property type="molecule type" value="Genomic_DNA"/>
</dbReference>
<dbReference type="RefSeq" id="WP_071454374.1">
    <property type="nucleotide sequence ID" value="NZ_CP017675.1"/>
</dbReference>
<evidence type="ECO:0000256" key="6">
    <source>
        <dbReference type="SAM" id="Phobius"/>
    </source>
</evidence>
<evidence type="ECO:0000313" key="7">
    <source>
        <dbReference type="EMBL" id="APB33851.1"/>
    </source>
</evidence>